<dbReference type="STRING" id="4081.A0A3Q7HLH3"/>
<dbReference type="PROSITE" id="PS50222">
    <property type="entry name" value="EF_HAND_2"/>
    <property type="match status" value="1"/>
</dbReference>
<evidence type="ECO:0000256" key="1">
    <source>
        <dbReference type="ARBA" id="ARBA00022737"/>
    </source>
</evidence>
<dbReference type="InterPro" id="IPR045198">
    <property type="entry name" value="CNBL1-10"/>
</dbReference>
<dbReference type="PANTHER" id="PTHR23056:SF111">
    <property type="entry name" value="CALCINEURIN B-LIKE PROTEIN"/>
    <property type="match status" value="1"/>
</dbReference>
<proteinExistence type="inferred from homology"/>
<evidence type="ECO:0000256" key="3">
    <source>
        <dbReference type="RuleBase" id="RU369080"/>
    </source>
</evidence>
<keyword evidence="6" id="KW-1185">Reference proteome</keyword>
<dbReference type="InterPro" id="IPR011992">
    <property type="entry name" value="EF-hand-dom_pair"/>
</dbReference>
<keyword evidence="3" id="KW-0472">Membrane</keyword>
<comment type="similarity">
    <text evidence="2 3">Belongs to the calcineurin regulatory subunit family.</text>
</comment>
<organism evidence="5">
    <name type="scientific">Solanum lycopersicum</name>
    <name type="common">Tomato</name>
    <name type="synonym">Lycopersicon esculentum</name>
    <dbReference type="NCBI Taxonomy" id="4081"/>
    <lineage>
        <taxon>Eukaryota</taxon>
        <taxon>Viridiplantae</taxon>
        <taxon>Streptophyta</taxon>
        <taxon>Embryophyta</taxon>
        <taxon>Tracheophyta</taxon>
        <taxon>Spermatophyta</taxon>
        <taxon>Magnoliopsida</taxon>
        <taxon>eudicotyledons</taxon>
        <taxon>Gunneridae</taxon>
        <taxon>Pentapetalae</taxon>
        <taxon>asterids</taxon>
        <taxon>lamiids</taxon>
        <taxon>Solanales</taxon>
        <taxon>Solanaceae</taxon>
        <taxon>Solanoideae</taxon>
        <taxon>Solaneae</taxon>
        <taxon>Solanum</taxon>
        <taxon>Solanum subgen. Lycopersicon</taxon>
    </lineage>
</organism>
<dbReference type="GO" id="GO:0019900">
    <property type="term" value="F:kinase binding"/>
    <property type="evidence" value="ECO:0007669"/>
    <property type="project" value="UniProtKB-UniRule"/>
</dbReference>
<sequence length="67" mass="7904">MVLDAVSVNDVEALYILYKRVSRSIIDDMQEEFVHVLFSCSHRQNHFSLLLQLFDVFDVKRNGIIEF</sequence>
<evidence type="ECO:0000259" key="4">
    <source>
        <dbReference type="PROSITE" id="PS50222"/>
    </source>
</evidence>
<evidence type="ECO:0000256" key="2">
    <source>
        <dbReference type="ARBA" id="ARBA00023774"/>
    </source>
</evidence>
<name>A0A3Q7HLH3_SOLLC</name>
<feature type="domain" description="EF-hand" evidence="4">
    <location>
        <begin position="45"/>
        <end position="67"/>
    </location>
</feature>
<dbReference type="GO" id="GO:0019722">
    <property type="term" value="P:calcium-mediated signaling"/>
    <property type="evidence" value="ECO:0007669"/>
    <property type="project" value="UniProtKB-UniRule"/>
</dbReference>
<keyword evidence="3" id="KW-0479">Metal-binding</keyword>
<keyword evidence="1 3" id="KW-0677">Repeat</keyword>
<dbReference type="GO" id="GO:0016020">
    <property type="term" value="C:membrane"/>
    <property type="evidence" value="ECO:0007669"/>
    <property type="project" value="UniProtKB-SubCell"/>
</dbReference>
<dbReference type="EnsemblPlants" id="Solyc08g054573.1.1">
    <property type="protein sequence ID" value="Solyc08g054573.1.1"/>
    <property type="gene ID" value="Solyc08g054573.1"/>
</dbReference>
<keyword evidence="3" id="KW-0106">Calcium</keyword>
<reference evidence="5" key="2">
    <citation type="submission" date="2019-01" db="UniProtKB">
        <authorList>
            <consortium name="EnsemblPlants"/>
        </authorList>
    </citation>
    <scope>IDENTIFICATION</scope>
    <source>
        <strain evidence="5">cv. Heinz 1706</strain>
    </source>
</reference>
<comment type="subunit">
    <text evidence="3">Homodimer. Interacts with CIPK.</text>
</comment>
<dbReference type="InParanoid" id="A0A3Q7HLH3"/>
<evidence type="ECO:0000313" key="6">
    <source>
        <dbReference type="Proteomes" id="UP000004994"/>
    </source>
</evidence>
<comment type="subcellular location">
    <subcellularLocation>
        <location evidence="3">Membrane</location>
    </subcellularLocation>
</comment>
<dbReference type="Gramene" id="Solyc08g054573.1.1">
    <property type="protein sequence ID" value="Solyc08g054573.1.1"/>
    <property type="gene ID" value="Solyc08g054573.1"/>
</dbReference>
<dbReference type="Gene3D" id="1.10.238.10">
    <property type="entry name" value="EF-hand"/>
    <property type="match status" value="1"/>
</dbReference>
<comment type="function">
    <text evidence="3">Acts as a calcium sensor. CBL proteins interact with CIPK serine-threonine protein kinases. Binding of a CBL protein to the regulatory NAF domain of a CIPK protein lead to the activation of the kinase in a calcium-dependent manner.</text>
</comment>
<dbReference type="InterPro" id="IPR002048">
    <property type="entry name" value="EF_hand_dom"/>
</dbReference>
<evidence type="ECO:0000313" key="5">
    <source>
        <dbReference type="EnsemblPlants" id="Solyc08g054573.1.1"/>
    </source>
</evidence>
<dbReference type="GO" id="GO:0005509">
    <property type="term" value="F:calcium ion binding"/>
    <property type="evidence" value="ECO:0007669"/>
    <property type="project" value="UniProtKB-UniRule"/>
</dbReference>
<reference evidence="5" key="1">
    <citation type="journal article" date="2012" name="Nature">
        <title>The tomato genome sequence provides insights into fleshy fruit evolution.</title>
        <authorList>
            <consortium name="Tomato Genome Consortium"/>
        </authorList>
    </citation>
    <scope>NUCLEOTIDE SEQUENCE [LARGE SCALE GENOMIC DNA]</scope>
    <source>
        <strain evidence="5">cv. Heinz 1706</strain>
    </source>
</reference>
<dbReference type="PANTHER" id="PTHR23056">
    <property type="entry name" value="CALCINEURIN B"/>
    <property type="match status" value="1"/>
</dbReference>
<dbReference type="SUPFAM" id="SSF47473">
    <property type="entry name" value="EF-hand"/>
    <property type="match status" value="1"/>
</dbReference>
<accession>A0A3Q7HLH3</accession>
<protein>
    <recommendedName>
        <fullName evidence="3">Calcineurin B-like protein</fullName>
    </recommendedName>
</protein>
<dbReference type="AlphaFoldDB" id="A0A3Q7HLH3"/>
<dbReference type="Proteomes" id="UP000004994">
    <property type="component" value="Chromosome 8"/>
</dbReference>